<feature type="coiled-coil region" evidence="19">
    <location>
        <begin position="623"/>
        <end position="665"/>
    </location>
</feature>
<dbReference type="SUPFAM" id="SSF50729">
    <property type="entry name" value="PH domain-like"/>
    <property type="match status" value="1"/>
</dbReference>
<evidence type="ECO:0000256" key="19">
    <source>
        <dbReference type="SAM" id="Coils"/>
    </source>
</evidence>
<feature type="region of interest" description="Disordered" evidence="20">
    <location>
        <begin position="848"/>
        <end position="870"/>
    </location>
</feature>
<dbReference type="Pfam" id="PF12473">
    <property type="entry name" value="DUF3694"/>
    <property type="match status" value="1"/>
</dbReference>
<dbReference type="InterPro" id="IPR008984">
    <property type="entry name" value="SMAD_FHA_dom_sf"/>
</dbReference>
<dbReference type="PROSITE" id="PS50003">
    <property type="entry name" value="PH_DOMAIN"/>
    <property type="match status" value="1"/>
</dbReference>
<dbReference type="Pfam" id="PF00169">
    <property type="entry name" value="PH"/>
    <property type="match status" value="1"/>
</dbReference>
<dbReference type="Ensembl" id="ENSCCRT00010010881.1">
    <property type="protein sequence ID" value="ENSCCRP00010009992.1"/>
    <property type="gene ID" value="ENSCCRG00010000802.1"/>
</dbReference>
<dbReference type="InterPro" id="IPR049779">
    <property type="entry name" value="FHA_KIF1A"/>
</dbReference>
<feature type="compositionally biased region" description="Low complexity" evidence="20">
    <location>
        <begin position="856"/>
        <end position="870"/>
    </location>
</feature>
<dbReference type="CDD" id="cd01233">
    <property type="entry name" value="PH_KIFIA_KIFIB"/>
    <property type="match status" value="1"/>
</dbReference>
<evidence type="ECO:0000256" key="4">
    <source>
        <dbReference type="ARBA" id="ARBA00022553"/>
    </source>
</evidence>
<evidence type="ECO:0000259" key="21">
    <source>
        <dbReference type="PROSITE" id="PS50003"/>
    </source>
</evidence>
<dbReference type="InterPro" id="IPR049780">
    <property type="entry name" value="PH_KIFIA_KIFIB"/>
</dbReference>
<dbReference type="GO" id="GO:0005874">
    <property type="term" value="C:microtubule"/>
    <property type="evidence" value="ECO:0007669"/>
    <property type="project" value="UniProtKB-KW"/>
</dbReference>
<evidence type="ECO:0000256" key="1">
    <source>
        <dbReference type="ARBA" id="ARBA00004245"/>
    </source>
</evidence>
<sequence>MSGASVKVAVRVRPFNSRETSKESKCIIQMSGNTTSKYATAPEPQCFHPEHPAPEDINYASQQQVYRDIGEEMLLHSFEGYNVCIFAYGQTGAGKSYTMMGKQEKDQEGIIPLLCEDLFTKINGKNTDNNMSYSVEVSYMEIYCERVRDLLNPKNKGNLRVREHPLLGPYVEDLSKLAVTSYNDIQDLMDSGNKARTVAATNMNETSSRSHAVFNIIFTQKRYDSETDNTSEKVSKISLVDLAGSERADSTGAKGTRLKEGANINKSLTTLGKVISALAEVNKKKKKVESFIPYRDSVLTWLLRENLGGNSRTAMVASLSPADINYDETLSTLRYADRAKQIRCNAVINEDPNNRLVRELKDEVSRLKDLLYAQGLGDIIESKTICFLSALPSPSLSALSSRAGSISSLHDRIMFSPGSEEAIERLKETEKIIAELNETWEEKLRRTEAIRMDREALLAEMGVAMREDGGTVGVFSPKKTPHLVNLNEDPLMSECLLYYIKDGITRVGREDASRRQDIVLSGHFIKEEHCTFTSTTGPVGEAVILEPCEGAETYVNGKRVTEPTVLRSGNRIILGKSHVFRFNHPEQARQERERTPCAETPMEPVDWAFAQRELMDKQGIDMKQEMDQRLQELEDQYRKEREETNNLLEQQRLDYESRLEALQKQVDRYYPDVAEEDEEPEEEVQWTERETELALWAFRKWRCYQFTSLRDLLWGNAIFLKEANAISVELKKKVQFQFVLLTDTLYSPLPLDLLPPETAKDREKSPFPRTIVAVEVQDQKNGATHYWTLEKLRQRLDLMREMYDRAAEVPGSALEDCDSVLTGGDPFYDRFPWFRLVGRNPLFSTCLSEQASDPNSSPTPSEPTSTSEITELVQSWPDKRVGTELDDLDDDFLSDDSCSDIEEEEEGEDEDDDDEGEFCRSFGKAEDPFYDRSPLFSVVGRGFVYLSNLLYPVPLVHRVAIVNEKGEVKGFLRVAVQAISADEEAPDYGSGVRQSGTAKISFEDQQFEKSCHSGLSRAAVSQEELRIVEGEGQNEFIFSFMCFFIANPEELDNPVKTGLDGVLDGALDHLRIGEVFTFRVTVLQASSISSEYADIFCQFNFIHRHDEAFSTEPLKNTGRGPPLGFYHVQNIAVEVTKSFIEYIKTQPIVFEVFGHYQKQPFPPLCKDLISPLRPCRRQFPRVMPLSKPVPATKLTALTRPTAGPCHCKYDLMVFFEICELEANGDYIPAVVDHRVGMPCHGTFMLHQGIQRRVTVTIVHESGRDIKWKEVRELVVGRIRNTPEADETIIDPNILSLNILSAGYIRPAHDDRTFYHFEAAWDSSMHNSLLLNRVTPYGEKIYMTLSAYLEMENCTQPTVITKDLCMVFYSRDAKLPASRSIRNLFSSGTLRPSEGNRVTGVYELSLCHLADTGSPGMQRRRRRVLDTSVAYVRGEENLAGWRPRSDSLILDHQWELEKLSLLQEVEKTRHYLLLREKLESTLLLGQELLLSCGSEDLTESSSPSTHLGLGHNPCPGPDTPNERQMELAAKCLRLLNHTFNRDYSHVCVSASENLRNLHLWKLTLTCTLFYYCSPIVSKKGYLQFLEPHSNDWVKRYVVVRRPYVYIYNTERDTVERAILNLSSAQVEYSEDQQAMLKTPYTFAVCTEHRGILLQASNDKEMHDWLYAFNPLLAGSIRYNLSYQYLFDILLPIRSKLSRRRAGQMRF</sequence>
<dbReference type="GO" id="GO:0008574">
    <property type="term" value="F:plus-end-directed microtubule motor activity"/>
    <property type="evidence" value="ECO:0007669"/>
    <property type="project" value="UniProtKB-EC"/>
</dbReference>
<dbReference type="PROSITE" id="PS50006">
    <property type="entry name" value="FHA_DOMAIN"/>
    <property type="match status" value="1"/>
</dbReference>
<evidence type="ECO:0000259" key="23">
    <source>
        <dbReference type="PROSITE" id="PS50067"/>
    </source>
</evidence>
<evidence type="ECO:0000256" key="5">
    <source>
        <dbReference type="ARBA" id="ARBA00022701"/>
    </source>
</evidence>
<evidence type="ECO:0000256" key="6">
    <source>
        <dbReference type="ARBA" id="ARBA00022741"/>
    </source>
</evidence>
<dbReference type="EC" id="5.6.1.3" evidence="17"/>
<keyword evidence="11 18" id="KW-0505">Motor protein</keyword>
<dbReference type="Pfam" id="PF12423">
    <property type="entry name" value="KIF1B"/>
    <property type="match status" value="1"/>
</dbReference>
<dbReference type="PANTHER" id="PTHR47117:SF2">
    <property type="entry name" value="KINESIN-LIKE PROTEIN KIF1A ISOFORM X1"/>
    <property type="match status" value="1"/>
</dbReference>
<evidence type="ECO:0000256" key="10">
    <source>
        <dbReference type="ARBA" id="ARBA00023136"/>
    </source>
</evidence>
<dbReference type="Pfam" id="PF16183">
    <property type="entry name" value="Kinesin_assoc"/>
    <property type="match status" value="1"/>
</dbReference>
<evidence type="ECO:0000256" key="3">
    <source>
        <dbReference type="ARBA" id="ARBA00022490"/>
    </source>
</evidence>
<dbReference type="PANTHER" id="PTHR47117">
    <property type="entry name" value="STAR-RELATED LIPID TRANSFER PROTEIN 9"/>
    <property type="match status" value="1"/>
</dbReference>
<dbReference type="InterPro" id="IPR032405">
    <property type="entry name" value="Kinesin_assoc"/>
</dbReference>
<dbReference type="InterPro" id="IPR027417">
    <property type="entry name" value="P-loop_NTPase"/>
</dbReference>
<keyword evidence="4" id="KW-0597">Phosphoprotein</keyword>
<proteinExistence type="inferred from homology"/>
<feature type="domain" description="FHA" evidence="22">
    <location>
        <begin position="505"/>
        <end position="560"/>
    </location>
</feature>
<evidence type="ECO:0000256" key="13">
    <source>
        <dbReference type="ARBA" id="ARBA00023235"/>
    </source>
</evidence>
<name>A0A8C1GMX1_CYPCA</name>
<feature type="compositionally biased region" description="Acidic residues" evidence="20">
    <location>
        <begin position="884"/>
        <end position="916"/>
    </location>
</feature>
<accession>A0A8C1GMX1</accession>
<comment type="subcellular location">
    <subcellularLocation>
        <location evidence="1">Cytoplasm</location>
        <location evidence="1">Cytoskeleton</location>
    </subcellularLocation>
    <subcellularLocation>
        <location evidence="2">Cytoplasmic vesicle</location>
        <location evidence="2">Secretory vesicle membrane</location>
    </subcellularLocation>
    <subcellularLocation>
        <location evidence="15">Synapse</location>
    </subcellularLocation>
</comment>
<feature type="domain" description="Kinesin motor" evidence="23">
    <location>
        <begin position="5"/>
        <end position="342"/>
    </location>
</feature>
<dbReference type="Proteomes" id="UP000694427">
    <property type="component" value="Unplaced"/>
</dbReference>
<keyword evidence="7 18" id="KW-0067">ATP-binding</keyword>
<dbReference type="InterPro" id="IPR036961">
    <property type="entry name" value="Kinesin_motor_dom_sf"/>
</dbReference>
<evidence type="ECO:0000256" key="8">
    <source>
        <dbReference type="ARBA" id="ARBA00023018"/>
    </source>
</evidence>
<feature type="region of interest" description="Disordered" evidence="20">
    <location>
        <begin position="1499"/>
        <end position="1519"/>
    </location>
</feature>
<keyword evidence="12" id="KW-0206">Cytoskeleton</keyword>
<protein>
    <recommendedName>
        <fullName evidence="17">plus-end-directed kinesin ATPase</fullName>
        <ecNumber evidence="17">5.6.1.3</ecNumber>
    </recommendedName>
</protein>
<dbReference type="SUPFAM" id="SSF49879">
    <property type="entry name" value="SMAD/FHA domain"/>
    <property type="match status" value="1"/>
</dbReference>
<evidence type="ECO:0000259" key="22">
    <source>
        <dbReference type="PROSITE" id="PS50006"/>
    </source>
</evidence>
<dbReference type="InterPro" id="IPR001752">
    <property type="entry name" value="Kinesin_motor_dom"/>
</dbReference>
<evidence type="ECO:0000256" key="16">
    <source>
        <dbReference type="ARBA" id="ARBA00050273"/>
    </source>
</evidence>
<dbReference type="FunFam" id="2.30.29.30:FF:000023">
    <property type="entry name" value="Kinesin family member 1B"/>
    <property type="match status" value="1"/>
</dbReference>
<dbReference type="Gene3D" id="3.40.850.10">
    <property type="entry name" value="Kinesin motor domain"/>
    <property type="match status" value="1"/>
</dbReference>
<feature type="region of interest" description="Disordered" evidence="20">
    <location>
        <begin position="882"/>
        <end position="917"/>
    </location>
</feature>
<dbReference type="CDD" id="cd01365">
    <property type="entry name" value="KISc_KIF1A_KIF1B"/>
    <property type="match status" value="1"/>
</dbReference>
<reference evidence="24" key="2">
    <citation type="submission" date="2025-09" db="UniProtKB">
        <authorList>
            <consortium name="Ensembl"/>
        </authorList>
    </citation>
    <scope>IDENTIFICATION</scope>
</reference>
<dbReference type="InterPro" id="IPR000253">
    <property type="entry name" value="FHA_dom"/>
</dbReference>
<dbReference type="GO" id="GO:0030658">
    <property type="term" value="C:transport vesicle membrane"/>
    <property type="evidence" value="ECO:0007669"/>
    <property type="project" value="UniProtKB-SubCell"/>
</dbReference>
<dbReference type="SUPFAM" id="SSF52540">
    <property type="entry name" value="P-loop containing nucleoside triphosphate hydrolases"/>
    <property type="match status" value="1"/>
</dbReference>
<dbReference type="InterPro" id="IPR022164">
    <property type="entry name" value="Kinesin-like"/>
</dbReference>
<keyword evidence="8" id="KW-0770">Synapse</keyword>
<feature type="binding site" evidence="18">
    <location>
        <begin position="89"/>
        <end position="96"/>
    </location>
    <ligand>
        <name>ATP</name>
        <dbReference type="ChEBI" id="CHEBI:30616"/>
    </ligand>
</feature>
<dbReference type="SMART" id="SM00233">
    <property type="entry name" value="PH"/>
    <property type="match status" value="1"/>
</dbReference>
<keyword evidence="6 18" id="KW-0547">Nucleotide-binding</keyword>
<evidence type="ECO:0000256" key="17">
    <source>
        <dbReference type="ARBA" id="ARBA00066390"/>
    </source>
</evidence>
<dbReference type="InterPro" id="IPR001849">
    <property type="entry name" value="PH_domain"/>
</dbReference>
<keyword evidence="25" id="KW-1185">Reference proteome</keyword>
<feature type="domain" description="PH" evidence="21">
    <location>
        <begin position="1574"/>
        <end position="1672"/>
    </location>
</feature>
<feature type="coiled-coil region" evidence="19">
    <location>
        <begin position="419"/>
        <end position="446"/>
    </location>
</feature>
<evidence type="ECO:0000256" key="14">
    <source>
        <dbReference type="ARBA" id="ARBA00023329"/>
    </source>
</evidence>
<evidence type="ECO:0000313" key="24">
    <source>
        <dbReference type="Ensembl" id="ENSCCRP00010009992.1"/>
    </source>
</evidence>
<dbReference type="Pfam" id="PF00498">
    <property type="entry name" value="FHA"/>
    <property type="match status" value="1"/>
</dbReference>
<comment type="catalytic activity">
    <reaction evidence="16">
        <text>ATP + H2O + a kinesin associated with a microtubule at position (n) = ADP + phosphate a kinesin associated with a microtubule at position (n+1, toward the plus end).</text>
        <dbReference type="EC" id="5.6.1.3"/>
    </reaction>
</comment>
<dbReference type="Pfam" id="PF00225">
    <property type="entry name" value="Kinesin"/>
    <property type="match status" value="1"/>
</dbReference>
<dbReference type="Gene3D" id="2.60.200.20">
    <property type="match status" value="1"/>
</dbReference>
<reference evidence="24" key="1">
    <citation type="submission" date="2025-08" db="UniProtKB">
        <authorList>
            <consortium name="Ensembl"/>
        </authorList>
    </citation>
    <scope>IDENTIFICATION</scope>
</reference>
<evidence type="ECO:0000256" key="20">
    <source>
        <dbReference type="SAM" id="MobiDB-lite"/>
    </source>
</evidence>
<evidence type="ECO:0000256" key="9">
    <source>
        <dbReference type="ARBA" id="ARBA00023054"/>
    </source>
</evidence>
<evidence type="ECO:0000256" key="7">
    <source>
        <dbReference type="ARBA" id="ARBA00022840"/>
    </source>
</evidence>
<dbReference type="PROSITE" id="PS00411">
    <property type="entry name" value="KINESIN_MOTOR_1"/>
    <property type="match status" value="1"/>
</dbReference>
<evidence type="ECO:0000256" key="15">
    <source>
        <dbReference type="ARBA" id="ARBA00034103"/>
    </source>
</evidence>
<keyword evidence="5" id="KW-0493">Microtubule</keyword>
<organism evidence="24 25">
    <name type="scientific">Cyprinus carpio</name>
    <name type="common">Common carp</name>
    <dbReference type="NCBI Taxonomy" id="7962"/>
    <lineage>
        <taxon>Eukaryota</taxon>
        <taxon>Metazoa</taxon>
        <taxon>Chordata</taxon>
        <taxon>Craniata</taxon>
        <taxon>Vertebrata</taxon>
        <taxon>Euteleostomi</taxon>
        <taxon>Actinopterygii</taxon>
        <taxon>Neopterygii</taxon>
        <taxon>Teleostei</taxon>
        <taxon>Ostariophysi</taxon>
        <taxon>Cypriniformes</taxon>
        <taxon>Cyprinidae</taxon>
        <taxon>Cyprininae</taxon>
        <taxon>Cyprinus</taxon>
    </lineage>
</organism>
<keyword evidence="9 19" id="KW-0175">Coiled coil</keyword>
<dbReference type="Gene3D" id="6.10.250.2520">
    <property type="match status" value="1"/>
</dbReference>
<comment type="similarity">
    <text evidence="18">Belongs to the TRAFAC class myosin-kinesin ATPase superfamily. Kinesin family.</text>
</comment>
<dbReference type="SMART" id="SM00129">
    <property type="entry name" value="KISc"/>
    <property type="match status" value="1"/>
</dbReference>
<dbReference type="CDD" id="cd22726">
    <property type="entry name" value="FHA_KIF1A"/>
    <property type="match status" value="1"/>
</dbReference>
<dbReference type="GO" id="GO:0048731">
    <property type="term" value="P:system development"/>
    <property type="evidence" value="ECO:0007669"/>
    <property type="project" value="UniProtKB-ARBA"/>
</dbReference>
<keyword evidence="3" id="KW-0963">Cytoplasm</keyword>
<dbReference type="GO" id="GO:0005524">
    <property type="term" value="F:ATP binding"/>
    <property type="evidence" value="ECO:0007669"/>
    <property type="project" value="UniProtKB-UniRule"/>
</dbReference>
<evidence type="ECO:0000313" key="25">
    <source>
        <dbReference type="Proteomes" id="UP000694427"/>
    </source>
</evidence>
<dbReference type="GO" id="GO:0045202">
    <property type="term" value="C:synapse"/>
    <property type="evidence" value="ECO:0007669"/>
    <property type="project" value="UniProtKB-SubCell"/>
</dbReference>
<dbReference type="GO" id="GO:0008017">
    <property type="term" value="F:microtubule binding"/>
    <property type="evidence" value="ECO:0007669"/>
    <property type="project" value="InterPro"/>
</dbReference>
<keyword evidence="14" id="KW-0968">Cytoplasmic vesicle</keyword>
<keyword evidence="10" id="KW-0472">Membrane</keyword>
<dbReference type="InterPro" id="IPR019821">
    <property type="entry name" value="Kinesin_motor_CS"/>
</dbReference>
<dbReference type="FunFam" id="3.40.850.10:FF:000004">
    <property type="entry name" value="Kinesin-like protein isoform 2"/>
    <property type="match status" value="1"/>
</dbReference>
<evidence type="ECO:0000256" key="11">
    <source>
        <dbReference type="ARBA" id="ARBA00023175"/>
    </source>
</evidence>
<evidence type="ECO:0000256" key="12">
    <source>
        <dbReference type="ARBA" id="ARBA00023212"/>
    </source>
</evidence>
<dbReference type="InterPro" id="IPR022140">
    <property type="entry name" value="Kinesin-like_KIF1-typ"/>
</dbReference>
<keyword evidence="13" id="KW-0413">Isomerase</keyword>
<evidence type="ECO:0000256" key="2">
    <source>
        <dbReference type="ARBA" id="ARBA00004250"/>
    </source>
</evidence>
<dbReference type="SMART" id="SM00240">
    <property type="entry name" value="FHA"/>
    <property type="match status" value="1"/>
</dbReference>
<dbReference type="InterPro" id="IPR011993">
    <property type="entry name" value="PH-like_dom_sf"/>
</dbReference>
<dbReference type="Gene3D" id="2.30.29.30">
    <property type="entry name" value="Pleckstrin-homology domain (PH domain)/Phosphotyrosine-binding domain (PTB)"/>
    <property type="match status" value="1"/>
</dbReference>
<dbReference type="PRINTS" id="PR00380">
    <property type="entry name" value="KINESINHEAVY"/>
</dbReference>
<dbReference type="GO" id="GO:0010970">
    <property type="term" value="P:transport along microtubule"/>
    <property type="evidence" value="ECO:0007669"/>
    <property type="project" value="UniProtKB-ARBA"/>
</dbReference>
<evidence type="ECO:0000256" key="18">
    <source>
        <dbReference type="PROSITE-ProRule" id="PRU00283"/>
    </source>
</evidence>
<dbReference type="FunFam" id="2.60.200.20:FF:000001">
    <property type="entry name" value="Kinesin family member 1B"/>
    <property type="match status" value="1"/>
</dbReference>
<dbReference type="PROSITE" id="PS50067">
    <property type="entry name" value="KINESIN_MOTOR_2"/>
    <property type="match status" value="1"/>
</dbReference>